<evidence type="ECO:0000313" key="1">
    <source>
        <dbReference type="EMBL" id="KAJ8868242.1"/>
    </source>
</evidence>
<reference evidence="1 2" key="1">
    <citation type="submission" date="2023-02" db="EMBL/GenBank/DDBJ databases">
        <title>LHISI_Scaffold_Assembly.</title>
        <authorList>
            <person name="Stuart O.P."/>
            <person name="Cleave R."/>
            <person name="Magrath M.J.L."/>
            <person name="Mikheyev A.S."/>
        </authorList>
    </citation>
    <scope>NUCLEOTIDE SEQUENCE [LARGE SCALE GENOMIC DNA]</scope>
    <source>
        <strain evidence="1">Daus_M_001</strain>
        <tissue evidence="1">Leg muscle</tissue>
    </source>
</reference>
<proteinExistence type="predicted"/>
<dbReference type="Proteomes" id="UP001159363">
    <property type="component" value="Chromosome 13"/>
</dbReference>
<organism evidence="1 2">
    <name type="scientific">Dryococelus australis</name>
    <dbReference type="NCBI Taxonomy" id="614101"/>
    <lineage>
        <taxon>Eukaryota</taxon>
        <taxon>Metazoa</taxon>
        <taxon>Ecdysozoa</taxon>
        <taxon>Arthropoda</taxon>
        <taxon>Hexapoda</taxon>
        <taxon>Insecta</taxon>
        <taxon>Pterygota</taxon>
        <taxon>Neoptera</taxon>
        <taxon>Polyneoptera</taxon>
        <taxon>Phasmatodea</taxon>
        <taxon>Verophasmatodea</taxon>
        <taxon>Anareolatae</taxon>
        <taxon>Phasmatidae</taxon>
        <taxon>Eurycanthinae</taxon>
        <taxon>Dryococelus</taxon>
    </lineage>
</organism>
<sequence length="215" mass="24883">MNLYLTANANIICVSIIFHKKILTVLYALFYVGEQNAYLCGLITVCPIEQRRSRDPEENSSFHDNAYSYRVIVRNENGDKDTVVCYKALMSLHGISKKSMQHLQKYQKTTGMALKDQRGKYYHKHCSIPEEVTESIVIHISSFKGRQSGYSRKNSVRVYLPDTLNIKRMYEIYKEKNSRLCCMNTTGRSLIRYLILHLDIHAPTHVVHAISTKLM</sequence>
<comment type="caution">
    <text evidence="1">The sequence shown here is derived from an EMBL/GenBank/DDBJ whole genome shotgun (WGS) entry which is preliminary data.</text>
</comment>
<protein>
    <submittedName>
        <fullName evidence="1">Uncharacterized protein</fullName>
    </submittedName>
</protein>
<gene>
    <name evidence="1" type="ORF">PR048_029758</name>
</gene>
<name>A0ABQ9G9T8_9NEOP</name>
<evidence type="ECO:0000313" key="2">
    <source>
        <dbReference type="Proteomes" id="UP001159363"/>
    </source>
</evidence>
<dbReference type="EMBL" id="JARBHB010000014">
    <property type="protein sequence ID" value="KAJ8868242.1"/>
    <property type="molecule type" value="Genomic_DNA"/>
</dbReference>
<accession>A0ABQ9G9T8</accession>
<keyword evidence="2" id="KW-1185">Reference proteome</keyword>